<reference evidence="1" key="1">
    <citation type="submission" date="2021-05" db="EMBL/GenBank/DDBJ databases">
        <title>The genome of the haptophyte Pavlova lutheri (Diacronema luteri, Pavlovales) - a model for lipid biosynthesis in eukaryotic algae.</title>
        <authorList>
            <person name="Hulatt C.J."/>
            <person name="Posewitz M.C."/>
        </authorList>
    </citation>
    <scope>NUCLEOTIDE SEQUENCE</scope>
    <source>
        <strain evidence="1">NIVA-4/92</strain>
    </source>
</reference>
<comment type="caution">
    <text evidence="1">The sequence shown here is derived from an EMBL/GenBank/DDBJ whole genome shotgun (WGS) entry which is preliminary data.</text>
</comment>
<proteinExistence type="predicted"/>
<organism evidence="1 2">
    <name type="scientific">Diacronema lutheri</name>
    <name type="common">Unicellular marine alga</name>
    <name type="synonym">Monochrysis lutheri</name>
    <dbReference type="NCBI Taxonomy" id="2081491"/>
    <lineage>
        <taxon>Eukaryota</taxon>
        <taxon>Haptista</taxon>
        <taxon>Haptophyta</taxon>
        <taxon>Pavlovophyceae</taxon>
        <taxon>Pavlovales</taxon>
        <taxon>Pavlovaceae</taxon>
        <taxon>Diacronema</taxon>
    </lineage>
</organism>
<sequence>MSLALVLATRTSSLSARRALSSSLSARRAMGATEVLAASADLTRALEAPQVTQQLAAARAGGDTLVKWVTCNMMLTSQLVAMAQRLPDLGGGNEAISHLLDLLHAGPAVAESADAADATLAALREQTRARWALLLRHGFGCELGPDLELSRARELAIALVDAYQAPTFLRKVSELMRGELMGALSDLEKQQAVTRLMILRQKEAAVPFGYSSSDEGYAQAQAALQVYVTDAVIHGSIMQGTQRVYLTAGIDMNKVMQQVQRQHAQQQQPA</sequence>
<dbReference type="OrthoDB" id="10477135at2759"/>
<dbReference type="AlphaFoldDB" id="A0A8J5XJQ9"/>
<name>A0A8J5XJQ9_DIALT</name>
<accession>A0A8J5XJQ9</accession>
<protein>
    <submittedName>
        <fullName evidence="1">Uncharacterized protein</fullName>
    </submittedName>
</protein>
<dbReference type="Proteomes" id="UP000751190">
    <property type="component" value="Unassembled WGS sequence"/>
</dbReference>
<evidence type="ECO:0000313" key="1">
    <source>
        <dbReference type="EMBL" id="KAG8459895.1"/>
    </source>
</evidence>
<evidence type="ECO:0000313" key="2">
    <source>
        <dbReference type="Proteomes" id="UP000751190"/>
    </source>
</evidence>
<dbReference type="EMBL" id="JAGTXO010000036">
    <property type="protein sequence ID" value="KAG8459895.1"/>
    <property type="molecule type" value="Genomic_DNA"/>
</dbReference>
<gene>
    <name evidence="1" type="ORF">KFE25_010944</name>
</gene>
<keyword evidence="2" id="KW-1185">Reference proteome</keyword>